<comment type="subcellular location">
    <subcellularLocation>
        <location evidence="1">Membrane</location>
        <topology evidence="1">Multi-pass membrane protein</topology>
    </subcellularLocation>
</comment>
<feature type="transmembrane region" description="Helical" evidence="5">
    <location>
        <begin position="147"/>
        <end position="173"/>
    </location>
</feature>
<feature type="transmembrane region" description="Helical" evidence="5">
    <location>
        <begin position="231"/>
        <end position="250"/>
    </location>
</feature>
<dbReference type="PANTHER" id="PTHR16201:SF44">
    <property type="entry name" value="SEVEN TRANSMEMBRANE PROTEIN 1"/>
    <property type="match status" value="1"/>
</dbReference>
<feature type="transmembrane region" description="Helical" evidence="5">
    <location>
        <begin position="194"/>
        <end position="211"/>
    </location>
</feature>
<keyword evidence="3 5" id="KW-1133">Transmembrane helix</keyword>
<keyword evidence="7" id="KW-1185">Reference proteome</keyword>
<feature type="transmembrane region" description="Helical" evidence="5">
    <location>
        <begin position="104"/>
        <end position="127"/>
    </location>
</feature>
<feature type="transmembrane region" description="Helical" evidence="5">
    <location>
        <begin position="262"/>
        <end position="284"/>
    </location>
</feature>
<dbReference type="InterPro" id="IPR006603">
    <property type="entry name" value="PQ-loop_rpt"/>
</dbReference>
<evidence type="ECO:0000256" key="3">
    <source>
        <dbReference type="ARBA" id="ARBA00022989"/>
    </source>
</evidence>
<name>A0A9N9GS44_9GLOM</name>
<accession>A0A9N9GS44</accession>
<dbReference type="SMART" id="SM00679">
    <property type="entry name" value="CTNS"/>
    <property type="match status" value="2"/>
</dbReference>
<feature type="transmembrane region" description="Helical" evidence="5">
    <location>
        <begin position="64"/>
        <end position="83"/>
    </location>
</feature>
<evidence type="ECO:0000256" key="5">
    <source>
        <dbReference type="SAM" id="Phobius"/>
    </source>
</evidence>
<dbReference type="Proteomes" id="UP000789572">
    <property type="component" value="Unassembled WGS sequence"/>
</dbReference>
<reference evidence="6" key="1">
    <citation type="submission" date="2021-06" db="EMBL/GenBank/DDBJ databases">
        <authorList>
            <person name="Kallberg Y."/>
            <person name="Tangrot J."/>
            <person name="Rosling A."/>
        </authorList>
    </citation>
    <scope>NUCLEOTIDE SEQUENCE</scope>
    <source>
        <strain evidence="6">IA702</strain>
    </source>
</reference>
<evidence type="ECO:0000256" key="2">
    <source>
        <dbReference type="ARBA" id="ARBA00022692"/>
    </source>
</evidence>
<dbReference type="Pfam" id="PF04193">
    <property type="entry name" value="PQ-loop"/>
    <property type="match status" value="2"/>
</dbReference>
<proteinExistence type="predicted"/>
<dbReference type="EMBL" id="CAJVPJ010002470">
    <property type="protein sequence ID" value="CAG8622222.1"/>
    <property type="molecule type" value="Genomic_DNA"/>
</dbReference>
<dbReference type="FunFam" id="1.20.1280.290:FF:000012">
    <property type="entry name" value="Vacuolar membrane PQ loop repeat protein"/>
    <property type="match status" value="1"/>
</dbReference>
<comment type="caution">
    <text evidence="6">The sequence shown here is derived from an EMBL/GenBank/DDBJ whole genome shotgun (WGS) entry which is preliminary data.</text>
</comment>
<organism evidence="6 7">
    <name type="scientific">Paraglomus occultum</name>
    <dbReference type="NCBI Taxonomy" id="144539"/>
    <lineage>
        <taxon>Eukaryota</taxon>
        <taxon>Fungi</taxon>
        <taxon>Fungi incertae sedis</taxon>
        <taxon>Mucoromycota</taxon>
        <taxon>Glomeromycotina</taxon>
        <taxon>Glomeromycetes</taxon>
        <taxon>Paraglomerales</taxon>
        <taxon>Paraglomeraceae</taxon>
        <taxon>Paraglomus</taxon>
    </lineage>
</organism>
<evidence type="ECO:0000256" key="1">
    <source>
        <dbReference type="ARBA" id="ARBA00004141"/>
    </source>
</evidence>
<dbReference type="InterPro" id="IPR051415">
    <property type="entry name" value="LAAT-1"/>
</dbReference>
<protein>
    <submittedName>
        <fullName evidence="6">7203_t:CDS:1</fullName>
    </submittedName>
</protein>
<feature type="transmembrane region" description="Helical" evidence="5">
    <location>
        <begin position="12"/>
        <end position="32"/>
    </location>
</feature>
<dbReference type="PANTHER" id="PTHR16201">
    <property type="entry name" value="SEVEN TRANSMEMBRANE PROTEIN 1-RELATED"/>
    <property type="match status" value="1"/>
</dbReference>
<sequence length="293" mass="33115">EFPHNDTYSAISGYVSIACWFVVLLPQIWTIYKTKSSDSVSMTFVCLWLAGDLLNLAGSVLQHLLFTMLIAPVVPIWILNHSGTMARIWLKRLYFKGMDAWRNLIILAAYYCISDVVLFYQVIYYHNRSYPAERTPLLVDAPSSRRISYLSTILKVLGLSVIACALGAVLCYFVSNVIRPAGNGHGKEDENIEFLWLPQVLGWGSAFLYLGSRIPQIFLNFRNKSCEGLSLAMFCFSVLGNVTFVLSVLFHSTDPAYLLINLSWLVGSGGTLTFDFIIFFQFYIYNKGWAVEV</sequence>
<evidence type="ECO:0000256" key="4">
    <source>
        <dbReference type="ARBA" id="ARBA00023136"/>
    </source>
</evidence>
<gene>
    <name evidence="6" type="ORF">POCULU_LOCUS8477</name>
</gene>
<dbReference type="AlphaFoldDB" id="A0A9N9GS44"/>
<feature type="transmembrane region" description="Helical" evidence="5">
    <location>
        <begin position="39"/>
        <end position="58"/>
    </location>
</feature>
<dbReference type="GO" id="GO:0016020">
    <property type="term" value="C:membrane"/>
    <property type="evidence" value="ECO:0007669"/>
    <property type="project" value="UniProtKB-SubCell"/>
</dbReference>
<keyword evidence="2 5" id="KW-0812">Transmembrane</keyword>
<feature type="non-terminal residue" evidence="6">
    <location>
        <position position="293"/>
    </location>
</feature>
<dbReference type="Gene3D" id="1.20.1280.290">
    <property type="match status" value="2"/>
</dbReference>
<keyword evidence="4 5" id="KW-0472">Membrane</keyword>
<evidence type="ECO:0000313" key="6">
    <source>
        <dbReference type="EMBL" id="CAG8622222.1"/>
    </source>
</evidence>
<dbReference type="OrthoDB" id="8048523at2759"/>
<evidence type="ECO:0000313" key="7">
    <source>
        <dbReference type="Proteomes" id="UP000789572"/>
    </source>
</evidence>